<comment type="caution">
    <text evidence="5">The sequence shown here is derived from an EMBL/GenBank/DDBJ whole genome shotgun (WGS) entry which is preliminary data.</text>
</comment>
<dbReference type="SMART" id="SM00368">
    <property type="entry name" value="LRR_RI"/>
    <property type="match status" value="6"/>
</dbReference>
<evidence type="ECO:0000256" key="2">
    <source>
        <dbReference type="ARBA" id="ARBA00022468"/>
    </source>
</evidence>
<dbReference type="GO" id="GO:0006913">
    <property type="term" value="P:nucleocytoplasmic transport"/>
    <property type="evidence" value="ECO:0007669"/>
    <property type="project" value="TreeGrafter"/>
</dbReference>
<accession>A0AAE0BND0</accession>
<comment type="subcellular location">
    <subcellularLocation>
        <location evidence="1">Cytoplasm</location>
        <location evidence="1">Cytoskeleton</location>
        <location evidence="1">Cilium axoneme</location>
    </subcellularLocation>
</comment>
<sequence>MEPPSSAAENSEDQKLTSDLDHPGLQYWNVVLANFTSDTPKFQKVVEHAKSLAYATLPPGLSPTLGIDRDLINTLLRNEVGMFGYGQAKTLDLTGRSDLIPNALRLLLFSLKKSHSVSSVNMASMALGDEGAKLLSRGLEQDQHSVVSLDITDNGISDVGFTYVAAMLLQTSNMTLERLYANFNFIGHQGCHVFAETLGAGLVPLEVIDLSNNPIGDEGVISLARHLVTAAKRHPSHLRHFALNNCNIGDPGLLQLAAMVPHVTSLQLLEVADNVYGDDGVRALQEVAAHGLEVAVNKNSDLAFFDMYPRAPVHQPVHPKHIDYAKWRMQFEQKLQKFERLTRQVTSMSAKQKVAEALEGNS</sequence>
<reference evidence="5 6" key="1">
    <citation type="journal article" date="2015" name="Genome Biol. Evol.">
        <title>Comparative Genomics of a Bacterivorous Green Alga Reveals Evolutionary Causalities and Consequences of Phago-Mixotrophic Mode of Nutrition.</title>
        <authorList>
            <person name="Burns J.A."/>
            <person name="Paasch A."/>
            <person name="Narechania A."/>
            <person name="Kim E."/>
        </authorList>
    </citation>
    <scope>NUCLEOTIDE SEQUENCE [LARGE SCALE GENOMIC DNA]</scope>
    <source>
        <strain evidence="5 6">PLY_AMNH</strain>
    </source>
</reference>
<dbReference type="AlphaFoldDB" id="A0AAE0BND0"/>
<dbReference type="PANTHER" id="PTHR24113:SF12">
    <property type="entry name" value="RAN GTPASE-ACTIVATING PROTEIN 1"/>
    <property type="match status" value="1"/>
</dbReference>
<dbReference type="SUPFAM" id="SSF52047">
    <property type="entry name" value="RNI-like"/>
    <property type="match status" value="1"/>
</dbReference>
<dbReference type="GO" id="GO:0005930">
    <property type="term" value="C:axoneme"/>
    <property type="evidence" value="ECO:0007669"/>
    <property type="project" value="UniProtKB-SubCell"/>
</dbReference>
<dbReference type="GO" id="GO:0005096">
    <property type="term" value="F:GTPase activator activity"/>
    <property type="evidence" value="ECO:0007669"/>
    <property type="project" value="UniProtKB-KW"/>
</dbReference>
<evidence type="ECO:0000313" key="5">
    <source>
        <dbReference type="EMBL" id="KAK3239816.1"/>
    </source>
</evidence>
<dbReference type="GO" id="GO:0005829">
    <property type="term" value="C:cytosol"/>
    <property type="evidence" value="ECO:0007669"/>
    <property type="project" value="TreeGrafter"/>
</dbReference>
<dbReference type="InterPro" id="IPR032675">
    <property type="entry name" value="LRR_dom_sf"/>
</dbReference>
<keyword evidence="6" id="KW-1185">Reference proteome</keyword>
<dbReference type="Proteomes" id="UP001190700">
    <property type="component" value="Unassembled WGS sequence"/>
</dbReference>
<dbReference type="Pfam" id="PF13516">
    <property type="entry name" value="LRR_6"/>
    <property type="match status" value="3"/>
</dbReference>
<dbReference type="GO" id="GO:0005634">
    <property type="term" value="C:nucleus"/>
    <property type="evidence" value="ECO:0007669"/>
    <property type="project" value="TreeGrafter"/>
</dbReference>
<dbReference type="Gene3D" id="3.80.10.10">
    <property type="entry name" value="Ribonuclease Inhibitor"/>
    <property type="match status" value="1"/>
</dbReference>
<dbReference type="GO" id="GO:0048471">
    <property type="term" value="C:perinuclear region of cytoplasm"/>
    <property type="evidence" value="ECO:0007669"/>
    <property type="project" value="TreeGrafter"/>
</dbReference>
<dbReference type="PANTHER" id="PTHR24113">
    <property type="entry name" value="RAN GTPASE-ACTIVATING PROTEIN 1"/>
    <property type="match status" value="1"/>
</dbReference>
<evidence type="ECO:0000256" key="1">
    <source>
        <dbReference type="ARBA" id="ARBA00004430"/>
    </source>
</evidence>
<name>A0AAE0BND0_9CHLO</name>
<dbReference type="GO" id="GO:0031267">
    <property type="term" value="F:small GTPase binding"/>
    <property type="evidence" value="ECO:0007669"/>
    <property type="project" value="TreeGrafter"/>
</dbReference>
<dbReference type="InterPro" id="IPR027038">
    <property type="entry name" value="RanGap"/>
</dbReference>
<keyword evidence="3" id="KW-0433">Leucine-rich repeat</keyword>
<proteinExistence type="predicted"/>
<keyword evidence="4" id="KW-0677">Repeat</keyword>
<gene>
    <name evidence="5" type="ORF">CYMTET_50284</name>
</gene>
<protein>
    <submittedName>
        <fullName evidence="5">Uncharacterized protein</fullName>
    </submittedName>
</protein>
<dbReference type="EMBL" id="LGRX02033813">
    <property type="protein sequence ID" value="KAK3239816.1"/>
    <property type="molecule type" value="Genomic_DNA"/>
</dbReference>
<evidence type="ECO:0000256" key="4">
    <source>
        <dbReference type="ARBA" id="ARBA00022737"/>
    </source>
</evidence>
<evidence type="ECO:0000256" key="3">
    <source>
        <dbReference type="ARBA" id="ARBA00022614"/>
    </source>
</evidence>
<dbReference type="InterPro" id="IPR001611">
    <property type="entry name" value="Leu-rich_rpt"/>
</dbReference>
<organism evidence="5 6">
    <name type="scientific">Cymbomonas tetramitiformis</name>
    <dbReference type="NCBI Taxonomy" id="36881"/>
    <lineage>
        <taxon>Eukaryota</taxon>
        <taxon>Viridiplantae</taxon>
        <taxon>Chlorophyta</taxon>
        <taxon>Pyramimonadophyceae</taxon>
        <taxon>Pyramimonadales</taxon>
        <taxon>Pyramimonadaceae</taxon>
        <taxon>Cymbomonas</taxon>
    </lineage>
</organism>
<evidence type="ECO:0000313" key="6">
    <source>
        <dbReference type="Proteomes" id="UP001190700"/>
    </source>
</evidence>
<keyword evidence="2" id="KW-0343">GTPase activation</keyword>